<reference evidence="2" key="1">
    <citation type="submission" date="2020-10" db="EMBL/GenBank/DDBJ databases">
        <title>Microbiome of the Black Sea water column analyzed by genome centric metagenomics.</title>
        <authorList>
            <person name="Cabello-Yeves P.J."/>
            <person name="Callieri C."/>
            <person name="Picazo A."/>
            <person name="Mehrshad M."/>
            <person name="Haro-Moreno J.M."/>
            <person name="Roda-Garcia J."/>
            <person name="Dzembekova N."/>
            <person name="Slabakova V."/>
            <person name="Slabakova N."/>
            <person name="Moncheva S."/>
            <person name="Rodriguez-Valera F."/>
        </authorList>
    </citation>
    <scope>NUCLEOTIDE SEQUENCE</scope>
    <source>
        <strain evidence="2">BS30m-G43</strain>
    </source>
</reference>
<feature type="transmembrane region" description="Helical" evidence="1">
    <location>
        <begin position="127"/>
        <end position="148"/>
    </location>
</feature>
<proteinExistence type="predicted"/>
<gene>
    <name evidence="2" type="ORF">ISR29_04110</name>
</gene>
<keyword evidence="1" id="KW-0472">Membrane</keyword>
<evidence type="ECO:0000313" key="2">
    <source>
        <dbReference type="EMBL" id="MBL6903366.1"/>
    </source>
</evidence>
<comment type="caution">
    <text evidence="2">The sequence shown here is derived from an EMBL/GenBank/DDBJ whole genome shotgun (WGS) entry which is preliminary data.</text>
</comment>
<dbReference type="InterPro" id="IPR011737">
    <property type="entry name" value="CHP02206_TP0381"/>
</dbReference>
<sequence length="245" mass="27279">MGTAPFVLFGTIHVFSLALIFAIVIGLPYMVNRSSDGNKDIVTKVIAFLLLAHAVASPYKDLFILENPYHWKEVLPFHMCDFSEIILAWFLLGGPKILFNLAYFWGIAGATMALLTPDVTVGGDLDYIFFFAGHGMIVIAVFYAILTLGNLPTLKDAHQVILITVFILLPIIYVINLILGDFEPYGIDPGGVTNYWYLMAKPDGDSLLNFFPDPPYHILPSLVITVCVFYLVYLPIGIKNKLNSR</sequence>
<name>A0A937J652_9GAMM</name>
<feature type="transmembrane region" description="Helical" evidence="1">
    <location>
        <begin position="6"/>
        <end position="29"/>
    </location>
</feature>
<evidence type="ECO:0000256" key="1">
    <source>
        <dbReference type="SAM" id="Phobius"/>
    </source>
</evidence>
<keyword evidence="1" id="KW-1133">Transmembrane helix</keyword>
<organism evidence="2 3">
    <name type="scientific">SAR86 cluster bacterium</name>
    <dbReference type="NCBI Taxonomy" id="2030880"/>
    <lineage>
        <taxon>Bacteria</taxon>
        <taxon>Pseudomonadati</taxon>
        <taxon>Pseudomonadota</taxon>
        <taxon>Gammaproteobacteria</taxon>
        <taxon>SAR86 cluster</taxon>
    </lineage>
</organism>
<dbReference type="NCBIfam" id="TIGR02206">
    <property type="entry name" value="intg_mem_TP0381"/>
    <property type="match status" value="1"/>
</dbReference>
<keyword evidence="1" id="KW-0812">Transmembrane</keyword>
<dbReference type="AlphaFoldDB" id="A0A937J652"/>
<dbReference type="EMBL" id="JADHSG010000004">
    <property type="protein sequence ID" value="MBL6903366.1"/>
    <property type="molecule type" value="Genomic_DNA"/>
</dbReference>
<evidence type="ECO:0000313" key="3">
    <source>
        <dbReference type="Proteomes" id="UP000705230"/>
    </source>
</evidence>
<feature type="transmembrane region" description="Helical" evidence="1">
    <location>
        <begin position="160"/>
        <end position="179"/>
    </location>
</feature>
<accession>A0A937J652</accession>
<dbReference type="Proteomes" id="UP000705230">
    <property type="component" value="Unassembled WGS sequence"/>
</dbReference>
<feature type="transmembrane region" description="Helical" evidence="1">
    <location>
        <begin position="41"/>
        <end position="59"/>
    </location>
</feature>
<protein>
    <submittedName>
        <fullName evidence="2">TIGR02206 family membrane protein</fullName>
    </submittedName>
</protein>
<dbReference type="Pfam" id="PF14808">
    <property type="entry name" value="TMEM164"/>
    <property type="match status" value="1"/>
</dbReference>
<feature type="transmembrane region" description="Helical" evidence="1">
    <location>
        <begin position="216"/>
        <end position="236"/>
    </location>
</feature>